<gene>
    <name evidence="5" type="ORF">Q8947_13815</name>
</gene>
<evidence type="ECO:0000256" key="3">
    <source>
        <dbReference type="ARBA" id="ARBA00023163"/>
    </source>
</evidence>
<dbReference type="PANTHER" id="PTHR43537:SF49">
    <property type="entry name" value="TRANSCRIPTIONAL REGULATORY PROTEIN"/>
    <property type="match status" value="1"/>
</dbReference>
<evidence type="ECO:0000259" key="4">
    <source>
        <dbReference type="PROSITE" id="PS50949"/>
    </source>
</evidence>
<protein>
    <submittedName>
        <fullName evidence="5">GntR family transcriptional regulator</fullName>
    </submittedName>
</protein>
<dbReference type="PANTHER" id="PTHR43537">
    <property type="entry name" value="TRANSCRIPTIONAL REGULATOR, GNTR FAMILY"/>
    <property type="match status" value="1"/>
</dbReference>
<dbReference type="InterPro" id="IPR036390">
    <property type="entry name" value="WH_DNA-bd_sf"/>
</dbReference>
<keyword evidence="3" id="KW-0804">Transcription</keyword>
<keyword evidence="6" id="KW-1185">Reference proteome</keyword>
<dbReference type="PROSITE" id="PS50949">
    <property type="entry name" value="HTH_GNTR"/>
    <property type="match status" value="1"/>
</dbReference>
<name>A0ABU1D9C8_9BURK</name>
<keyword evidence="2" id="KW-0238">DNA-binding</keyword>
<dbReference type="InterPro" id="IPR011711">
    <property type="entry name" value="GntR_C"/>
</dbReference>
<evidence type="ECO:0000256" key="1">
    <source>
        <dbReference type="ARBA" id="ARBA00023015"/>
    </source>
</evidence>
<sequence>MALDTGLADEAINKSDINVPLSDVVYARLLEKIYSGALPPGTVINEVALSKEFGTSRGPVREAVRRLQGIQLVTREPYLKARVVELTAETALELFQMRMGLEGVACYLATERMSDEEIDQLMRDMEADHERRKRQGGVLPEAERFDLHERLVRASGNRRIIAALCEDLYHLLRIYRRHSGSVEERKEDAYEEHWQILSAVRARDPRLAESLMRAHIKRAADHIVAQLNHEAVKGAKP</sequence>
<evidence type="ECO:0000256" key="2">
    <source>
        <dbReference type="ARBA" id="ARBA00023125"/>
    </source>
</evidence>
<dbReference type="InterPro" id="IPR036388">
    <property type="entry name" value="WH-like_DNA-bd_sf"/>
</dbReference>
<dbReference type="Gene3D" id="1.10.10.10">
    <property type="entry name" value="Winged helix-like DNA-binding domain superfamily/Winged helix DNA-binding domain"/>
    <property type="match status" value="1"/>
</dbReference>
<dbReference type="Pfam" id="PF00392">
    <property type="entry name" value="GntR"/>
    <property type="match status" value="1"/>
</dbReference>
<dbReference type="SUPFAM" id="SSF46785">
    <property type="entry name" value="Winged helix' DNA-binding domain"/>
    <property type="match status" value="1"/>
</dbReference>
<evidence type="ECO:0000313" key="6">
    <source>
        <dbReference type="Proteomes" id="UP001232156"/>
    </source>
</evidence>
<keyword evidence="1" id="KW-0805">Transcription regulation</keyword>
<dbReference type="SUPFAM" id="SSF48008">
    <property type="entry name" value="GntR ligand-binding domain-like"/>
    <property type="match status" value="1"/>
</dbReference>
<dbReference type="InterPro" id="IPR008920">
    <property type="entry name" value="TF_FadR/GntR_C"/>
</dbReference>
<evidence type="ECO:0000313" key="5">
    <source>
        <dbReference type="EMBL" id="MDR4127052.1"/>
    </source>
</evidence>
<organism evidence="5 6">
    <name type="scientific">Yanghanlia caeni</name>
    <dbReference type="NCBI Taxonomy" id="3064283"/>
    <lineage>
        <taxon>Bacteria</taxon>
        <taxon>Pseudomonadati</taxon>
        <taxon>Pseudomonadota</taxon>
        <taxon>Betaproteobacteria</taxon>
        <taxon>Burkholderiales</taxon>
        <taxon>Alcaligenaceae</taxon>
        <taxon>Yanghanlia</taxon>
    </lineage>
</organism>
<dbReference type="Pfam" id="PF07729">
    <property type="entry name" value="FCD"/>
    <property type="match status" value="1"/>
</dbReference>
<dbReference type="RefSeq" id="WP_347287614.1">
    <property type="nucleotide sequence ID" value="NZ_JAUZQE010000051.1"/>
</dbReference>
<dbReference type="Gene3D" id="1.20.120.530">
    <property type="entry name" value="GntR ligand-binding domain-like"/>
    <property type="match status" value="1"/>
</dbReference>
<feature type="domain" description="HTH gntR-type" evidence="4">
    <location>
        <begin position="19"/>
        <end position="86"/>
    </location>
</feature>
<dbReference type="SMART" id="SM00345">
    <property type="entry name" value="HTH_GNTR"/>
    <property type="match status" value="1"/>
</dbReference>
<dbReference type="EMBL" id="JAUZQE010000051">
    <property type="protein sequence ID" value="MDR4127052.1"/>
    <property type="molecule type" value="Genomic_DNA"/>
</dbReference>
<proteinExistence type="predicted"/>
<comment type="caution">
    <text evidence="5">The sequence shown here is derived from an EMBL/GenBank/DDBJ whole genome shotgun (WGS) entry which is preliminary data.</text>
</comment>
<dbReference type="SMART" id="SM00895">
    <property type="entry name" value="FCD"/>
    <property type="match status" value="1"/>
</dbReference>
<reference evidence="5 6" key="1">
    <citation type="submission" date="2023-08" db="EMBL/GenBank/DDBJ databases">
        <title>Alcaligenaceae gen. nov., a novel taxon isolated from the sludge of Yixing Pesticide Factory.</title>
        <authorList>
            <person name="Ruan L."/>
        </authorList>
    </citation>
    <scope>NUCLEOTIDE SEQUENCE [LARGE SCALE GENOMIC DNA]</scope>
    <source>
        <strain evidence="5 6">LG-2</strain>
    </source>
</reference>
<dbReference type="InterPro" id="IPR000524">
    <property type="entry name" value="Tscrpt_reg_HTH_GntR"/>
</dbReference>
<dbReference type="Proteomes" id="UP001232156">
    <property type="component" value="Unassembled WGS sequence"/>
</dbReference>
<accession>A0ABU1D9C8</accession>